<sequence>MQRVLAACEPLGALVPGPRPLEGKSFYLDEVKSQTSGVLTKLIIRLGGKVESFLYKDVNVVITGNKDALSDIKASSGKVKGHDSHEHRGSGNDAAQRPRAPVCGSRGKALLEKAIRNNEQSQGGVLSSAARVWGTKVVSVEQFMKVVEGLSSHRSTHTHRRKEEKNSGEFPTVRVIKAGSLKVGFVKVEDSSRRYRPLHVHSLDFPMLSYTRRFSPFENPAPVHSGKTKDGELSKDKFRKSEEPISSGDKTTPSPKTCLKKKSLGYCECCQVKYSDQDEHLRSDLHRRFAEDVNNYSVVDRLVAAMDEVVLSGCEARRVDALMM</sequence>
<evidence type="ECO:0000256" key="5">
    <source>
        <dbReference type="SAM" id="MobiDB-lite"/>
    </source>
</evidence>
<name>A0A8J4TA06_CLAMG</name>
<feature type="compositionally biased region" description="Basic and acidic residues" evidence="5">
    <location>
        <begin position="80"/>
        <end position="90"/>
    </location>
</feature>
<dbReference type="GO" id="GO:1901987">
    <property type="term" value="P:regulation of cell cycle phase transition"/>
    <property type="evidence" value="ECO:0007669"/>
    <property type="project" value="TreeGrafter"/>
</dbReference>
<keyword evidence="3" id="KW-0862">Zinc</keyword>
<dbReference type="OrthoDB" id="21380at2759"/>
<keyword evidence="8" id="KW-1185">Reference proteome</keyword>
<evidence type="ECO:0000256" key="4">
    <source>
        <dbReference type="PROSITE-ProRule" id="PRU00600"/>
    </source>
</evidence>
<feature type="non-terminal residue" evidence="7">
    <location>
        <position position="1"/>
    </location>
</feature>
<dbReference type="GO" id="GO:0031431">
    <property type="term" value="C:Dbf4-dependent protein kinase complex"/>
    <property type="evidence" value="ECO:0007669"/>
    <property type="project" value="TreeGrafter"/>
</dbReference>
<dbReference type="Proteomes" id="UP000727407">
    <property type="component" value="Unassembled WGS sequence"/>
</dbReference>
<protein>
    <submittedName>
        <fullName evidence="7">Protein DBF4 A-like isoform X2</fullName>
    </submittedName>
</protein>
<organism evidence="7 8">
    <name type="scientific">Clarias magur</name>
    <name type="common">Asian catfish</name>
    <name type="synonym">Macropteronotus magur</name>
    <dbReference type="NCBI Taxonomy" id="1594786"/>
    <lineage>
        <taxon>Eukaryota</taxon>
        <taxon>Metazoa</taxon>
        <taxon>Chordata</taxon>
        <taxon>Craniata</taxon>
        <taxon>Vertebrata</taxon>
        <taxon>Euteleostomi</taxon>
        <taxon>Actinopterygii</taxon>
        <taxon>Neopterygii</taxon>
        <taxon>Teleostei</taxon>
        <taxon>Ostariophysi</taxon>
        <taxon>Siluriformes</taxon>
        <taxon>Clariidae</taxon>
        <taxon>Clarias</taxon>
    </lineage>
</organism>
<dbReference type="GO" id="GO:0008270">
    <property type="term" value="F:zinc ion binding"/>
    <property type="evidence" value="ECO:0007669"/>
    <property type="project" value="UniProtKB-KW"/>
</dbReference>
<dbReference type="InterPro" id="IPR036420">
    <property type="entry name" value="BRCT_dom_sf"/>
</dbReference>
<evidence type="ECO:0000256" key="3">
    <source>
        <dbReference type="ARBA" id="ARBA00022833"/>
    </source>
</evidence>
<dbReference type="FunFam" id="6.10.250.3410:FF:000001">
    <property type="entry name" value="Protein DBF4 homolog A"/>
    <property type="match status" value="1"/>
</dbReference>
<evidence type="ECO:0000313" key="7">
    <source>
        <dbReference type="EMBL" id="KAF5880269.1"/>
    </source>
</evidence>
<dbReference type="InterPro" id="IPR051590">
    <property type="entry name" value="Replication_Regulatory_Kinase"/>
</dbReference>
<keyword evidence="2 4" id="KW-0863">Zinc-finger</keyword>
<feature type="compositionally biased region" description="Basic and acidic residues" evidence="5">
    <location>
        <begin position="227"/>
        <end position="243"/>
    </location>
</feature>
<gene>
    <name evidence="7" type="ORF">DAT39_023229</name>
</gene>
<dbReference type="GO" id="GO:0043539">
    <property type="term" value="F:protein serine/threonine kinase activator activity"/>
    <property type="evidence" value="ECO:0007669"/>
    <property type="project" value="TreeGrafter"/>
</dbReference>
<dbReference type="SMART" id="SM00586">
    <property type="entry name" value="ZnF_DBF"/>
    <property type="match status" value="1"/>
</dbReference>
<dbReference type="PANTHER" id="PTHR15375:SF24">
    <property type="entry name" value="PROTEIN DBF4 HOMOLOG B"/>
    <property type="match status" value="1"/>
</dbReference>
<keyword evidence="1" id="KW-0479">Metal-binding</keyword>
<dbReference type="InterPro" id="IPR006572">
    <property type="entry name" value="Znf_DBF"/>
</dbReference>
<accession>A0A8J4TA06</accession>
<evidence type="ECO:0000259" key="6">
    <source>
        <dbReference type="PROSITE" id="PS51265"/>
    </source>
</evidence>
<dbReference type="InterPro" id="IPR001357">
    <property type="entry name" value="BRCT_dom"/>
</dbReference>
<feature type="region of interest" description="Disordered" evidence="5">
    <location>
        <begin position="74"/>
        <end position="101"/>
    </location>
</feature>
<dbReference type="Pfam" id="PF00533">
    <property type="entry name" value="BRCT"/>
    <property type="match status" value="1"/>
</dbReference>
<dbReference type="SUPFAM" id="SSF52113">
    <property type="entry name" value="BRCT domain"/>
    <property type="match status" value="1"/>
</dbReference>
<dbReference type="InterPro" id="IPR038545">
    <property type="entry name" value="Znf_DBF_sf"/>
</dbReference>
<dbReference type="EMBL" id="QNUK01001513">
    <property type="protein sequence ID" value="KAF5880269.1"/>
    <property type="molecule type" value="Genomic_DNA"/>
</dbReference>
<dbReference type="Pfam" id="PF07535">
    <property type="entry name" value="zf-DBF"/>
    <property type="match status" value="1"/>
</dbReference>
<dbReference type="AlphaFoldDB" id="A0A8J4TA06"/>
<proteinExistence type="predicted"/>
<dbReference type="PROSITE" id="PS51265">
    <property type="entry name" value="ZF_DBF4"/>
    <property type="match status" value="1"/>
</dbReference>
<evidence type="ECO:0000256" key="2">
    <source>
        <dbReference type="ARBA" id="ARBA00022771"/>
    </source>
</evidence>
<dbReference type="GO" id="GO:0010571">
    <property type="term" value="P:positive regulation of nuclear cell cycle DNA replication"/>
    <property type="evidence" value="ECO:0007669"/>
    <property type="project" value="TreeGrafter"/>
</dbReference>
<feature type="region of interest" description="Disordered" evidence="5">
    <location>
        <begin position="219"/>
        <end position="255"/>
    </location>
</feature>
<evidence type="ECO:0000256" key="1">
    <source>
        <dbReference type="ARBA" id="ARBA00022723"/>
    </source>
</evidence>
<dbReference type="Gene3D" id="6.10.250.3410">
    <property type="entry name" value="DBF zinc finger"/>
    <property type="match status" value="1"/>
</dbReference>
<feature type="domain" description="DBF4-type" evidence="6">
    <location>
        <begin position="260"/>
        <end position="309"/>
    </location>
</feature>
<comment type="caution">
    <text evidence="7">The sequence shown here is derived from an EMBL/GenBank/DDBJ whole genome shotgun (WGS) entry which is preliminary data.</text>
</comment>
<evidence type="ECO:0000313" key="8">
    <source>
        <dbReference type="Proteomes" id="UP000727407"/>
    </source>
</evidence>
<dbReference type="PANTHER" id="PTHR15375">
    <property type="entry name" value="ACTIVATOR OF S-PHASE KINASE-RELATED"/>
    <property type="match status" value="1"/>
</dbReference>
<dbReference type="GO" id="GO:0003676">
    <property type="term" value="F:nucleic acid binding"/>
    <property type="evidence" value="ECO:0007669"/>
    <property type="project" value="InterPro"/>
</dbReference>
<reference evidence="7" key="1">
    <citation type="submission" date="2020-07" db="EMBL/GenBank/DDBJ databases">
        <title>Clarias magur genome sequencing, assembly and annotation.</title>
        <authorList>
            <person name="Kushwaha B."/>
            <person name="Kumar R."/>
            <person name="Das P."/>
            <person name="Joshi C.G."/>
            <person name="Kumar D."/>
            <person name="Nagpure N.S."/>
            <person name="Pandey M."/>
            <person name="Agarwal S."/>
            <person name="Srivastava S."/>
            <person name="Singh M."/>
            <person name="Sahoo L."/>
            <person name="Jayasankar P."/>
            <person name="Meher P.K."/>
            <person name="Koringa P.G."/>
            <person name="Iquebal M.A."/>
            <person name="Das S.P."/>
            <person name="Bit A."/>
            <person name="Patnaik S."/>
            <person name="Patel N."/>
            <person name="Shah T.M."/>
            <person name="Hinsu A."/>
            <person name="Jena J.K."/>
        </authorList>
    </citation>
    <scope>NUCLEOTIDE SEQUENCE</scope>
    <source>
        <strain evidence="7">CIFAMagur01</strain>
        <tissue evidence="7">Testis</tissue>
    </source>
</reference>